<dbReference type="EMBL" id="KN714679">
    <property type="protein sequence ID" value="KUI55293.1"/>
    <property type="molecule type" value="Genomic_DNA"/>
</dbReference>
<keyword evidence="3" id="KW-1185">Reference proteome</keyword>
<organism evidence="2 3">
    <name type="scientific">Cytospora mali</name>
    <name type="common">Apple Valsa canker fungus</name>
    <name type="synonym">Valsa mali</name>
    <dbReference type="NCBI Taxonomy" id="578113"/>
    <lineage>
        <taxon>Eukaryota</taxon>
        <taxon>Fungi</taxon>
        <taxon>Dikarya</taxon>
        <taxon>Ascomycota</taxon>
        <taxon>Pezizomycotina</taxon>
        <taxon>Sordariomycetes</taxon>
        <taxon>Sordariomycetidae</taxon>
        <taxon>Diaporthales</taxon>
        <taxon>Cytosporaceae</taxon>
        <taxon>Cytospora</taxon>
    </lineage>
</organism>
<feature type="region of interest" description="Disordered" evidence="1">
    <location>
        <begin position="1"/>
        <end position="35"/>
    </location>
</feature>
<feature type="compositionally biased region" description="Basic and acidic residues" evidence="1">
    <location>
        <begin position="1"/>
        <end position="10"/>
    </location>
</feature>
<evidence type="ECO:0000256" key="1">
    <source>
        <dbReference type="SAM" id="MobiDB-lite"/>
    </source>
</evidence>
<reference evidence="3" key="1">
    <citation type="submission" date="2014-12" db="EMBL/GenBank/DDBJ databases">
        <title>Genome Sequence of Valsa Canker Pathogens Uncovers a Specific Adaption of Colonization on Woody Bark.</title>
        <authorList>
            <person name="Yin Z."/>
            <person name="Liu H."/>
            <person name="Gao X."/>
            <person name="Li Z."/>
            <person name="Song N."/>
            <person name="Ke X."/>
            <person name="Dai Q."/>
            <person name="Wu Y."/>
            <person name="Sun Y."/>
            <person name="Xu J.-R."/>
            <person name="Kang Z.K."/>
            <person name="Wang L."/>
            <person name="Huang L."/>
        </authorList>
    </citation>
    <scope>NUCLEOTIDE SEQUENCE [LARGE SCALE GENOMIC DNA]</scope>
    <source>
        <strain evidence="3">SXYL134</strain>
    </source>
</reference>
<evidence type="ECO:0000313" key="3">
    <source>
        <dbReference type="Proteomes" id="UP000078576"/>
    </source>
</evidence>
<dbReference type="AlphaFoldDB" id="A0A194UUF6"/>
<accession>A0A194UUF6</accession>
<dbReference type="OrthoDB" id="10490477at2759"/>
<protein>
    <submittedName>
        <fullName evidence="2">Uncharacterized protein</fullName>
    </submittedName>
</protein>
<proteinExistence type="predicted"/>
<name>A0A194UUF6_CYTMA</name>
<sequence length="110" mass="11881">MERNFGDSRRRQQGQVQGPMIDGSNDSSVHTPYEWYPWDHTQPELHTTSLDSLGHDRTFHATGLTGGGMNLPLAGFNDYVSPQDLSIGTVATLGPSGHLSQLSVGPGMDS</sequence>
<gene>
    <name evidence="2" type="ORF">VP1G_10749</name>
</gene>
<dbReference type="Proteomes" id="UP000078576">
    <property type="component" value="Unassembled WGS sequence"/>
</dbReference>
<evidence type="ECO:0000313" key="2">
    <source>
        <dbReference type="EMBL" id="KUI55293.1"/>
    </source>
</evidence>